<dbReference type="EMBL" id="CP036276">
    <property type="protein sequence ID" value="QDU46050.1"/>
    <property type="molecule type" value="Genomic_DNA"/>
</dbReference>
<dbReference type="GO" id="GO:0033969">
    <property type="term" value="F:gamma-glutamyl-gamma-aminobutyrate hydrolase activity"/>
    <property type="evidence" value="ECO:0007669"/>
    <property type="project" value="TreeGrafter"/>
</dbReference>
<dbReference type="GO" id="GO:0006598">
    <property type="term" value="P:polyamine catabolic process"/>
    <property type="evidence" value="ECO:0007669"/>
    <property type="project" value="TreeGrafter"/>
</dbReference>
<dbReference type="GO" id="GO:0005829">
    <property type="term" value="C:cytosol"/>
    <property type="evidence" value="ECO:0007669"/>
    <property type="project" value="TreeGrafter"/>
</dbReference>
<dbReference type="InterPro" id="IPR011697">
    <property type="entry name" value="Peptidase_C26"/>
</dbReference>
<dbReference type="KEGG" id="sdyn:Mal52_45470"/>
<dbReference type="Pfam" id="PF07722">
    <property type="entry name" value="Peptidase_C26"/>
    <property type="match status" value="1"/>
</dbReference>
<dbReference type="PANTHER" id="PTHR43235">
    <property type="entry name" value="GLUTAMINE AMIDOTRANSFERASE PB2B2.05-RELATED"/>
    <property type="match status" value="1"/>
</dbReference>
<proteinExistence type="predicted"/>
<dbReference type="Gene3D" id="3.40.50.880">
    <property type="match status" value="1"/>
</dbReference>
<dbReference type="Proteomes" id="UP000319383">
    <property type="component" value="Chromosome"/>
</dbReference>
<dbReference type="InterPro" id="IPR044668">
    <property type="entry name" value="PuuD-like"/>
</dbReference>
<protein>
    <submittedName>
        <fullName evidence="1">Glutamine amidotransferase</fullName>
        <ecNumber evidence="1">2.4.2.-</ecNumber>
    </submittedName>
</protein>
<sequence length="243" mass="26231">MTTPLQNSRSAPLIGITTYGRDEGNRFTLPGEYVDAVRRAGGIPLLIAPGESQVDDVLAILDGLVLAGGGDLCPSLYGGSMHESIYMVDSERDSSELELARTIIEAGFPTLAICRGAQLVNIALGGNLHEHLPDVVGEEILHRLPPREPVEHHVTIDADSRLAAVMGETDVSTASWHHQAIRDVAPALTVTARAPDGTIEAVEAREHPWLLAVQWHPELTAARDAHQQRLFNALVEKAQQTES</sequence>
<dbReference type="InterPro" id="IPR029062">
    <property type="entry name" value="Class_I_gatase-like"/>
</dbReference>
<dbReference type="PROSITE" id="PS51273">
    <property type="entry name" value="GATASE_TYPE_1"/>
    <property type="match status" value="1"/>
</dbReference>
<keyword evidence="2" id="KW-1185">Reference proteome</keyword>
<dbReference type="OrthoDB" id="9813383at2"/>
<accession>A0A517ZUC0</accession>
<reference evidence="1 2" key="1">
    <citation type="submission" date="2019-02" db="EMBL/GenBank/DDBJ databases">
        <title>Deep-cultivation of Planctomycetes and their phenomic and genomic characterization uncovers novel biology.</title>
        <authorList>
            <person name="Wiegand S."/>
            <person name="Jogler M."/>
            <person name="Boedeker C."/>
            <person name="Pinto D."/>
            <person name="Vollmers J."/>
            <person name="Rivas-Marin E."/>
            <person name="Kohn T."/>
            <person name="Peeters S.H."/>
            <person name="Heuer A."/>
            <person name="Rast P."/>
            <person name="Oberbeckmann S."/>
            <person name="Bunk B."/>
            <person name="Jeske O."/>
            <person name="Meyerdierks A."/>
            <person name="Storesund J.E."/>
            <person name="Kallscheuer N."/>
            <person name="Luecker S."/>
            <person name="Lage O.M."/>
            <person name="Pohl T."/>
            <person name="Merkel B.J."/>
            <person name="Hornburger P."/>
            <person name="Mueller R.-W."/>
            <person name="Bruemmer F."/>
            <person name="Labrenz M."/>
            <person name="Spormann A.M."/>
            <person name="Op den Camp H."/>
            <person name="Overmann J."/>
            <person name="Amann R."/>
            <person name="Jetten M.S.M."/>
            <person name="Mascher T."/>
            <person name="Medema M.H."/>
            <person name="Devos D.P."/>
            <person name="Kaster A.-K."/>
            <person name="Ovreas L."/>
            <person name="Rohde M."/>
            <person name="Galperin M.Y."/>
            <person name="Jogler C."/>
        </authorList>
    </citation>
    <scope>NUCLEOTIDE SEQUENCE [LARGE SCALE GENOMIC DNA]</scope>
    <source>
        <strain evidence="1 2">Mal52</strain>
    </source>
</reference>
<keyword evidence="1" id="KW-0328">Glycosyltransferase</keyword>
<dbReference type="CDD" id="cd01745">
    <property type="entry name" value="GATase1_2"/>
    <property type="match status" value="1"/>
</dbReference>
<gene>
    <name evidence="1" type="ORF">Mal52_45470</name>
</gene>
<dbReference type="AlphaFoldDB" id="A0A517ZUC0"/>
<organism evidence="1 2">
    <name type="scientific">Symmachiella dynata</name>
    <dbReference type="NCBI Taxonomy" id="2527995"/>
    <lineage>
        <taxon>Bacteria</taxon>
        <taxon>Pseudomonadati</taxon>
        <taxon>Planctomycetota</taxon>
        <taxon>Planctomycetia</taxon>
        <taxon>Planctomycetales</taxon>
        <taxon>Planctomycetaceae</taxon>
        <taxon>Symmachiella</taxon>
    </lineage>
</organism>
<dbReference type="PANTHER" id="PTHR43235:SF1">
    <property type="entry name" value="GLUTAMINE AMIDOTRANSFERASE PB2B2.05-RELATED"/>
    <property type="match status" value="1"/>
</dbReference>
<dbReference type="RefSeq" id="WP_145378577.1">
    <property type="nucleotide sequence ID" value="NZ_CP036270.1"/>
</dbReference>
<keyword evidence="1" id="KW-0315">Glutamine amidotransferase</keyword>
<dbReference type="EC" id="2.4.2.-" evidence="1"/>
<dbReference type="SUPFAM" id="SSF52317">
    <property type="entry name" value="Class I glutamine amidotransferase-like"/>
    <property type="match status" value="1"/>
</dbReference>
<dbReference type="GO" id="GO:0016757">
    <property type="term" value="F:glycosyltransferase activity"/>
    <property type="evidence" value="ECO:0007669"/>
    <property type="project" value="UniProtKB-KW"/>
</dbReference>
<evidence type="ECO:0000313" key="2">
    <source>
        <dbReference type="Proteomes" id="UP000319383"/>
    </source>
</evidence>
<evidence type="ECO:0000313" key="1">
    <source>
        <dbReference type="EMBL" id="QDU46050.1"/>
    </source>
</evidence>
<keyword evidence="1" id="KW-0808">Transferase</keyword>
<name>A0A517ZUC0_9PLAN</name>